<dbReference type="EMBL" id="SJPO01000003">
    <property type="protein sequence ID" value="TWT77622.1"/>
    <property type="molecule type" value="Genomic_DNA"/>
</dbReference>
<evidence type="ECO:0000313" key="2">
    <source>
        <dbReference type="EMBL" id="TWT77622.1"/>
    </source>
</evidence>
<dbReference type="Proteomes" id="UP000318478">
    <property type="component" value="Unassembled WGS sequence"/>
</dbReference>
<organism evidence="2 3">
    <name type="scientific">Posidoniimonas polymericola</name>
    <dbReference type="NCBI Taxonomy" id="2528002"/>
    <lineage>
        <taxon>Bacteria</taxon>
        <taxon>Pseudomonadati</taxon>
        <taxon>Planctomycetota</taxon>
        <taxon>Planctomycetia</taxon>
        <taxon>Pirellulales</taxon>
        <taxon>Lacipirellulaceae</taxon>
        <taxon>Posidoniimonas</taxon>
    </lineage>
</organism>
<accession>A0A5C5YRS0</accession>
<gene>
    <name evidence="2" type="ORF">Pla123a_14180</name>
</gene>
<proteinExistence type="predicted"/>
<sequence length="376" mass="41855">MRVLLATCSLVASGGVETHVQDLARQLIARGHWPVVFAPRLGAFSQRLREQSIPVLDDLTLLADRPDVIHGHYGLSLLAAMLRFPTAPAVQTCHAWHWRGDVPPNLPNVRRRIAVDMLCRERLVCGFGYREDEIDLLLNGVDLERFARRRAPARRPQRAAVFGNYLSENAAEPIISACRQAGIAVDLIGRRFGADCAEPERRLPDYDVVFAKGRCAWEALASGCAVVVADAAGLGPLVTSADLQQQRLRNFGRRLLVDPLTLAGVAARLARYDPDDAALVAERVRRENSLELMVDQLLAIYDDAIHDEAPRIAVDEHARLAEYAERLCRELAVDEPRPISAGRRLRKQATARADRFARQAVRTLKTPWNKLRGRAT</sequence>
<keyword evidence="3" id="KW-1185">Reference proteome</keyword>
<dbReference type="OrthoDB" id="8993606at2"/>
<dbReference type="GO" id="GO:0016757">
    <property type="term" value="F:glycosyltransferase activity"/>
    <property type="evidence" value="ECO:0007669"/>
    <property type="project" value="UniProtKB-ARBA"/>
</dbReference>
<evidence type="ECO:0000313" key="3">
    <source>
        <dbReference type="Proteomes" id="UP000318478"/>
    </source>
</evidence>
<dbReference type="Pfam" id="PF13439">
    <property type="entry name" value="Glyco_transf_4"/>
    <property type="match status" value="1"/>
</dbReference>
<dbReference type="Gene3D" id="3.40.50.2000">
    <property type="entry name" value="Glycogen Phosphorylase B"/>
    <property type="match status" value="1"/>
</dbReference>
<dbReference type="AlphaFoldDB" id="A0A5C5YRS0"/>
<reference evidence="2 3" key="1">
    <citation type="submission" date="2019-02" db="EMBL/GenBank/DDBJ databases">
        <title>Deep-cultivation of Planctomycetes and their phenomic and genomic characterization uncovers novel biology.</title>
        <authorList>
            <person name="Wiegand S."/>
            <person name="Jogler M."/>
            <person name="Boedeker C."/>
            <person name="Pinto D."/>
            <person name="Vollmers J."/>
            <person name="Rivas-Marin E."/>
            <person name="Kohn T."/>
            <person name="Peeters S.H."/>
            <person name="Heuer A."/>
            <person name="Rast P."/>
            <person name="Oberbeckmann S."/>
            <person name="Bunk B."/>
            <person name="Jeske O."/>
            <person name="Meyerdierks A."/>
            <person name="Storesund J.E."/>
            <person name="Kallscheuer N."/>
            <person name="Luecker S."/>
            <person name="Lage O.M."/>
            <person name="Pohl T."/>
            <person name="Merkel B.J."/>
            <person name="Hornburger P."/>
            <person name="Mueller R.-W."/>
            <person name="Bruemmer F."/>
            <person name="Labrenz M."/>
            <person name="Spormann A.M."/>
            <person name="Op Den Camp H."/>
            <person name="Overmann J."/>
            <person name="Amann R."/>
            <person name="Jetten M.S.M."/>
            <person name="Mascher T."/>
            <person name="Medema M.H."/>
            <person name="Devos D.P."/>
            <person name="Kaster A.-K."/>
            <person name="Ovreas L."/>
            <person name="Rohde M."/>
            <person name="Galperin M.Y."/>
            <person name="Jogler C."/>
        </authorList>
    </citation>
    <scope>NUCLEOTIDE SEQUENCE [LARGE SCALE GENOMIC DNA]</scope>
    <source>
        <strain evidence="2 3">Pla123a</strain>
    </source>
</reference>
<name>A0A5C5YRS0_9BACT</name>
<protein>
    <recommendedName>
        <fullName evidence="1">Glycosyltransferase subfamily 4-like N-terminal domain-containing protein</fullName>
    </recommendedName>
</protein>
<evidence type="ECO:0000259" key="1">
    <source>
        <dbReference type="Pfam" id="PF13439"/>
    </source>
</evidence>
<dbReference type="SUPFAM" id="SSF53756">
    <property type="entry name" value="UDP-Glycosyltransferase/glycogen phosphorylase"/>
    <property type="match status" value="1"/>
</dbReference>
<dbReference type="RefSeq" id="WP_146585295.1">
    <property type="nucleotide sequence ID" value="NZ_SJPO01000003.1"/>
</dbReference>
<comment type="caution">
    <text evidence="2">The sequence shown here is derived from an EMBL/GenBank/DDBJ whole genome shotgun (WGS) entry which is preliminary data.</text>
</comment>
<dbReference type="InterPro" id="IPR028098">
    <property type="entry name" value="Glyco_trans_4-like_N"/>
</dbReference>
<feature type="domain" description="Glycosyltransferase subfamily 4-like N-terminal" evidence="1">
    <location>
        <begin position="14"/>
        <end position="145"/>
    </location>
</feature>